<dbReference type="AlphaFoldDB" id="A0A1E5QDB2"/>
<dbReference type="InterPro" id="IPR020360">
    <property type="entry name" value="Uncharacterised_alr2393"/>
</dbReference>
<gene>
    <name evidence="2" type="ORF">BH720_23975</name>
</gene>
<sequence>MRELFVLLKFVYVILLPKKFLSWQTCLLTCILLWLLALSQTETQRDILASLGFLSLIAALWFFLQERPFRIFGFSVGNWILSLFLAVFIAASLWGEVGYIPWVISPLIAALIAIVPELINSKFKLKLPDPHARARILILLFSHILLSCWIQFHFTINYWLSTQPDLVGQDFSNSAFVVKIQY</sequence>
<feature type="transmembrane region" description="Helical" evidence="1">
    <location>
        <begin position="136"/>
        <end position="160"/>
    </location>
</feature>
<keyword evidence="1" id="KW-0812">Transmembrane</keyword>
<evidence type="ECO:0000313" key="2">
    <source>
        <dbReference type="EMBL" id="OEJ72564.1"/>
    </source>
</evidence>
<feature type="transmembrane region" description="Helical" evidence="1">
    <location>
        <begin position="20"/>
        <end position="41"/>
    </location>
</feature>
<feature type="transmembrane region" description="Helical" evidence="1">
    <location>
        <begin position="99"/>
        <end position="115"/>
    </location>
</feature>
<protein>
    <submittedName>
        <fullName evidence="2">Uncharacterized protein</fullName>
    </submittedName>
</protein>
<evidence type="ECO:0000256" key="1">
    <source>
        <dbReference type="SAM" id="Phobius"/>
    </source>
</evidence>
<keyword evidence="1" id="KW-0472">Membrane</keyword>
<keyword evidence="1" id="KW-1133">Transmembrane helix</keyword>
<dbReference type="RefSeq" id="WP_069969757.1">
    <property type="nucleotide sequence ID" value="NZ_CM124774.1"/>
</dbReference>
<feature type="transmembrane region" description="Helical" evidence="1">
    <location>
        <begin position="47"/>
        <end position="64"/>
    </location>
</feature>
<organism evidence="2">
    <name type="scientific">Desertifilum tharense IPPAS B-1220</name>
    <dbReference type="NCBI Taxonomy" id="1781255"/>
    <lineage>
        <taxon>Bacteria</taxon>
        <taxon>Bacillati</taxon>
        <taxon>Cyanobacteriota</taxon>
        <taxon>Cyanophyceae</taxon>
        <taxon>Desertifilales</taxon>
        <taxon>Desertifilaceae</taxon>
        <taxon>Desertifilum</taxon>
    </lineage>
</organism>
<dbReference type="EMBL" id="MJGC01000121">
    <property type="protein sequence ID" value="OEJ72564.1"/>
    <property type="molecule type" value="Genomic_DNA"/>
</dbReference>
<name>A0A1E5QDB2_9CYAN</name>
<accession>A0A1E5QDB2</accession>
<feature type="transmembrane region" description="Helical" evidence="1">
    <location>
        <begin position="71"/>
        <end position="93"/>
    </location>
</feature>
<dbReference type="Pfam" id="PF17310">
    <property type="entry name" value="DUF5357"/>
    <property type="match status" value="1"/>
</dbReference>
<dbReference type="OrthoDB" id="527058at2"/>
<comment type="caution">
    <text evidence="2">The sequence shown here is derived from an EMBL/GenBank/DDBJ whole genome shotgun (WGS) entry which is preliminary data.</text>
</comment>
<dbReference type="STRING" id="1781255.BH720_23975"/>
<proteinExistence type="predicted"/>
<reference evidence="2" key="1">
    <citation type="submission" date="2016-09" db="EMBL/GenBank/DDBJ databases">
        <title>Draft genome of thermotolerant cyanobacterium Desertifilum sp. strain IPPAS B-1220.</title>
        <authorList>
            <person name="Sinetova M.A."/>
            <person name="Bolakhan K."/>
            <person name="Zayadan B.K."/>
            <person name="Mironov K.S."/>
            <person name="Ustinova V."/>
            <person name="Kupriyanova E.V."/>
            <person name="Sidorov R.A."/>
            <person name="Skrypnik A.N."/>
            <person name="Gogoleva N.E."/>
            <person name="Gogolev Y.V."/>
            <person name="Los D.A."/>
        </authorList>
    </citation>
    <scope>NUCLEOTIDE SEQUENCE [LARGE SCALE GENOMIC DNA]</scope>
    <source>
        <strain evidence="2">IPPAS B-1220</strain>
    </source>
</reference>